<dbReference type="Pfam" id="PF05378">
    <property type="entry name" value="Hydant_A_N"/>
    <property type="match status" value="1"/>
</dbReference>
<accession>A0A2P8DSW8</accession>
<proteinExistence type="predicted"/>
<dbReference type="InterPro" id="IPR008040">
    <property type="entry name" value="Hydant_A_N"/>
</dbReference>
<evidence type="ECO:0000313" key="5">
    <source>
        <dbReference type="Proteomes" id="UP000240542"/>
    </source>
</evidence>
<evidence type="ECO:0000313" key="4">
    <source>
        <dbReference type="EMBL" id="PSL00316.1"/>
    </source>
</evidence>
<organism evidence="4 5">
    <name type="scientific">Murinocardiopsis flavida</name>
    <dbReference type="NCBI Taxonomy" id="645275"/>
    <lineage>
        <taxon>Bacteria</taxon>
        <taxon>Bacillati</taxon>
        <taxon>Actinomycetota</taxon>
        <taxon>Actinomycetes</taxon>
        <taxon>Streptosporangiales</taxon>
        <taxon>Nocardiopsidaceae</taxon>
        <taxon>Murinocardiopsis</taxon>
    </lineage>
</organism>
<dbReference type="Gene3D" id="3.30.420.40">
    <property type="match status" value="1"/>
</dbReference>
<reference evidence="4 5" key="1">
    <citation type="submission" date="2018-03" db="EMBL/GenBank/DDBJ databases">
        <title>Genomic Encyclopedia of Archaeal and Bacterial Type Strains, Phase II (KMG-II): from individual species to whole genera.</title>
        <authorList>
            <person name="Goeker M."/>
        </authorList>
    </citation>
    <scope>NUCLEOTIDE SEQUENCE [LARGE SCALE GENOMIC DNA]</scope>
    <source>
        <strain evidence="4 5">DSM 45312</strain>
    </source>
</reference>
<keyword evidence="5" id="KW-1185">Reference proteome</keyword>
<feature type="domain" description="Hydantoinase/oxoprolinase N-terminal" evidence="3">
    <location>
        <begin position="36"/>
        <end position="205"/>
    </location>
</feature>
<dbReference type="InterPro" id="IPR002821">
    <property type="entry name" value="Hydantoinase_A"/>
</dbReference>
<dbReference type="InterPro" id="IPR045079">
    <property type="entry name" value="Oxoprolinase-like"/>
</dbReference>
<gene>
    <name evidence="4" type="ORF">CLV63_102444</name>
</gene>
<dbReference type="SUPFAM" id="SSF53067">
    <property type="entry name" value="Actin-like ATPase domain"/>
    <property type="match status" value="1"/>
</dbReference>
<dbReference type="PANTHER" id="PTHR11365:SF10">
    <property type="entry name" value="HYDANTOINASE_OXOPROLINASE"/>
    <property type="match status" value="1"/>
</dbReference>
<sequence length="561" mass="57393">MGIGRARQRAGHRGGGPVSGGTVDPGTPRPVQGDLRLGVDVGGTNTDAVVLDSSNAVIACTKQPTDDDVTGGIRAAIAAVLECLGERRHEVARVMLGTTHATNAIVGRRDLGRVAVIRLGAPAATGFPPLTGWPEELKAAVLAGSAVLPGGHMVDGMPISPLDPDAVREFLGGIDGPVDAVAVCGIFSTSFPEQETRVKEIAHAELGRDVPVSLSQDIGAIGLLERENATVLNAALYGIARKVTDALLTVVAEEGLTDASVYFAQNDGTLMALDFAVRYPVLTIGSGPANSIRGAAYLSGAENAIVVDVGGTTSDLGVVVGGFPRESTLPREIGGVRTNFRMPDILSIGVGGGTRVDPSTGRLGPDSVGHRLHTAALTFGGATATLTDAAVHTGRAGGASAEWSLTVERDMGRALESALVRAHEWLQDSVERLSHGKQDLPLVVVGGGGFLVPDDLPGAGTVLRPEHGDVANAVGAAMSLVGGRAQQIGTFEERDKAVAKASRAAVERAIEAGADPLKVAVIDIIESPVSYSTQHTIRVSAKAAGPLARLGSRTTTPAANP</sequence>
<dbReference type="OrthoDB" id="9768323at2"/>
<dbReference type="Proteomes" id="UP000240542">
    <property type="component" value="Unassembled WGS sequence"/>
</dbReference>
<evidence type="ECO:0000256" key="1">
    <source>
        <dbReference type="SAM" id="MobiDB-lite"/>
    </source>
</evidence>
<comment type="caution">
    <text evidence="4">The sequence shown here is derived from an EMBL/GenBank/DDBJ whole genome shotgun (WGS) entry which is preliminary data.</text>
</comment>
<dbReference type="GO" id="GO:0016787">
    <property type="term" value="F:hydrolase activity"/>
    <property type="evidence" value="ECO:0007669"/>
    <property type="project" value="InterPro"/>
</dbReference>
<dbReference type="InterPro" id="IPR043129">
    <property type="entry name" value="ATPase_NBD"/>
</dbReference>
<feature type="region of interest" description="Disordered" evidence="1">
    <location>
        <begin position="1"/>
        <end position="33"/>
    </location>
</feature>
<dbReference type="AlphaFoldDB" id="A0A2P8DSW8"/>
<evidence type="ECO:0000259" key="2">
    <source>
        <dbReference type="Pfam" id="PF01968"/>
    </source>
</evidence>
<dbReference type="Pfam" id="PF01968">
    <property type="entry name" value="Hydantoinase_A"/>
    <property type="match status" value="1"/>
</dbReference>
<protein>
    <submittedName>
        <fullName evidence="4">Hydantoinase/oxoprolinase-like protein</fullName>
    </submittedName>
</protein>
<dbReference type="PANTHER" id="PTHR11365">
    <property type="entry name" value="5-OXOPROLINASE RELATED"/>
    <property type="match status" value="1"/>
</dbReference>
<evidence type="ECO:0000259" key="3">
    <source>
        <dbReference type="Pfam" id="PF05378"/>
    </source>
</evidence>
<feature type="compositionally biased region" description="Basic residues" evidence="1">
    <location>
        <begin position="1"/>
        <end position="12"/>
    </location>
</feature>
<dbReference type="EMBL" id="PYGA01000002">
    <property type="protein sequence ID" value="PSL00316.1"/>
    <property type="molecule type" value="Genomic_DNA"/>
</dbReference>
<name>A0A2P8DSW8_9ACTN</name>
<feature type="domain" description="Hydantoinase A/oxoprolinase" evidence="2">
    <location>
        <begin position="226"/>
        <end position="395"/>
    </location>
</feature>